<dbReference type="PROSITE" id="PS00105">
    <property type="entry name" value="AA_TRANSFER_CLASS_1"/>
    <property type="match status" value="1"/>
</dbReference>
<sequence length="382" mass="42530">MIKAAKRLDTVQEYYFSSKLREVRQLASEGKAIINMGIGSPDLNPSPEVIAAIQAAVNDENAHQYQSYQGLPELRQGMADFYKNNYGATINPQTEILPLMGSKEGIMHISLAFLNEGDQVLIPNPGYPTYTSVTNLVGAVPLYYDLKEETNWEPDFEALEKLDLSKVKIMWMGYPHMPTGARGSIALFEKLVAFAHKHELLLINDNPYSFVLNDKPMSLLQVPGAKEVALELNSLSKTFNMAGWRVGMVLGNAEAIEAILKVKSNMDSGMFYGVQKGAVAALNCDQSWFEAQNAIYKKRRALTEKLAEKLNCKVYKEGVGLFVWAKLPESIASAEAFIDTILYDKHLFITPGTIFGSNGEGYIRFSLCVEESKVQEAIDRFN</sequence>
<dbReference type="Proteomes" id="UP000093510">
    <property type="component" value="Unassembled WGS sequence"/>
</dbReference>
<dbReference type="InterPro" id="IPR015424">
    <property type="entry name" value="PyrdxlP-dep_Trfase"/>
</dbReference>
<comment type="caution">
    <text evidence="6">The sequence shown here is derived from an EMBL/GenBank/DDBJ whole genome shotgun (WGS) entry which is preliminary data.</text>
</comment>
<comment type="similarity">
    <text evidence="4">Belongs to the class-I pyridoxal-phosphate-dependent aminotransferase family.</text>
</comment>
<evidence type="ECO:0000313" key="6">
    <source>
        <dbReference type="EMBL" id="OCB75144.1"/>
    </source>
</evidence>
<dbReference type="GO" id="GO:0030170">
    <property type="term" value="F:pyridoxal phosphate binding"/>
    <property type="evidence" value="ECO:0007669"/>
    <property type="project" value="InterPro"/>
</dbReference>
<dbReference type="InterPro" id="IPR004838">
    <property type="entry name" value="NHTrfase_class1_PyrdxlP-BS"/>
</dbReference>
<dbReference type="SUPFAM" id="SSF53383">
    <property type="entry name" value="PLP-dependent transferases"/>
    <property type="match status" value="1"/>
</dbReference>
<keyword evidence="7" id="KW-1185">Reference proteome</keyword>
<name>A0A1B9DZN3_9FLAO</name>
<evidence type="ECO:0000313" key="7">
    <source>
        <dbReference type="Proteomes" id="UP000093510"/>
    </source>
</evidence>
<dbReference type="InterPro" id="IPR004839">
    <property type="entry name" value="Aminotransferase_I/II_large"/>
</dbReference>
<dbReference type="InterPro" id="IPR015421">
    <property type="entry name" value="PyrdxlP-dep_Trfase_major"/>
</dbReference>
<proteinExistence type="inferred from homology"/>
<evidence type="ECO:0000256" key="3">
    <source>
        <dbReference type="ARBA" id="ARBA00022679"/>
    </source>
</evidence>
<dbReference type="PANTHER" id="PTHR42832:SF3">
    <property type="entry name" value="L-GLUTAMINE--4-(METHYLSULFANYL)-2-OXOBUTANOATE AMINOTRANSFERASE"/>
    <property type="match status" value="1"/>
</dbReference>
<accession>A0A1B9DZN3</accession>
<evidence type="ECO:0000256" key="1">
    <source>
        <dbReference type="ARBA" id="ARBA00001933"/>
    </source>
</evidence>
<keyword evidence="2 4" id="KW-0032">Aminotransferase</keyword>
<dbReference type="Gene3D" id="3.40.640.10">
    <property type="entry name" value="Type I PLP-dependent aspartate aminotransferase-like (Major domain)"/>
    <property type="match status" value="1"/>
</dbReference>
<dbReference type="CDD" id="cd00609">
    <property type="entry name" value="AAT_like"/>
    <property type="match status" value="1"/>
</dbReference>
<dbReference type="InterPro" id="IPR050881">
    <property type="entry name" value="LL-DAP_aminotransferase"/>
</dbReference>
<dbReference type="GO" id="GO:0008483">
    <property type="term" value="F:transaminase activity"/>
    <property type="evidence" value="ECO:0007669"/>
    <property type="project" value="UniProtKB-KW"/>
</dbReference>
<dbReference type="Gene3D" id="3.90.1150.10">
    <property type="entry name" value="Aspartate Aminotransferase, domain 1"/>
    <property type="match status" value="1"/>
</dbReference>
<feature type="domain" description="Aminotransferase class I/classII large" evidence="5">
    <location>
        <begin position="33"/>
        <end position="381"/>
    </location>
</feature>
<evidence type="ECO:0000256" key="4">
    <source>
        <dbReference type="RuleBase" id="RU000481"/>
    </source>
</evidence>
<evidence type="ECO:0000256" key="2">
    <source>
        <dbReference type="ARBA" id="ARBA00022576"/>
    </source>
</evidence>
<dbReference type="STRING" id="1763534.GCA_001831475_00363"/>
<dbReference type="AlphaFoldDB" id="A0A1B9DZN3"/>
<dbReference type="PANTHER" id="PTHR42832">
    <property type="entry name" value="AMINO ACID AMINOTRANSFERASE"/>
    <property type="match status" value="1"/>
</dbReference>
<protein>
    <recommendedName>
        <fullName evidence="4">Aminotransferase</fullName>
        <ecNumber evidence="4">2.6.1.-</ecNumber>
    </recommendedName>
</protein>
<dbReference type="RefSeq" id="WP_066335233.1">
    <property type="nucleotide sequence ID" value="NZ_CP017688.1"/>
</dbReference>
<comment type="cofactor">
    <cofactor evidence="1 4">
        <name>pyridoxal 5'-phosphate</name>
        <dbReference type="ChEBI" id="CHEBI:597326"/>
    </cofactor>
</comment>
<organism evidence="6 7">
    <name type="scientific">Flavobacterium crassostreae</name>
    <dbReference type="NCBI Taxonomy" id="1763534"/>
    <lineage>
        <taxon>Bacteria</taxon>
        <taxon>Pseudomonadati</taxon>
        <taxon>Bacteroidota</taxon>
        <taxon>Flavobacteriia</taxon>
        <taxon>Flavobacteriales</taxon>
        <taxon>Flavobacteriaceae</taxon>
        <taxon>Flavobacterium</taxon>
    </lineage>
</organism>
<dbReference type="EC" id="2.6.1.-" evidence="4"/>
<dbReference type="Pfam" id="PF00155">
    <property type="entry name" value="Aminotran_1_2"/>
    <property type="match status" value="1"/>
</dbReference>
<dbReference type="InterPro" id="IPR015422">
    <property type="entry name" value="PyrdxlP-dep_Trfase_small"/>
</dbReference>
<evidence type="ECO:0000259" key="5">
    <source>
        <dbReference type="Pfam" id="PF00155"/>
    </source>
</evidence>
<dbReference type="EMBL" id="LVEP01000035">
    <property type="protein sequence ID" value="OCB75144.1"/>
    <property type="molecule type" value="Genomic_DNA"/>
</dbReference>
<gene>
    <name evidence="6" type="ORF">LPBF_08780</name>
</gene>
<dbReference type="OrthoDB" id="9802328at2"/>
<keyword evidence="3 4" id="KW-0808">Transferase</keyword>
<reference evidence="6 7" key="1">
    <citation type="submission" date="2016-03" db="EMBL/GenBank/DDBJ databases">
        <authorList>
            <person name="Ploux O."/>
        </authorList>
    </citation>
    <scope>NUCLEOTIDE SEQUENCE [LARGE SCALE GENOMIC DNA]</scope>
    <source>
        <strain evidence="6 7">LPB0076</strain>
    </source>
</reference>